<dbReference type="InterPro" id="IPR045516">
    <property type="entry name" value="DUF6477"/>
</dbReference>
<evidence type="ECO:0000313" key="1">
    <source>
        <dbReference type="EMBL" id="ABG32307.1"/>
    </source>
</evidence>
<dbReference type="Proteomes" id="UP000007029">
    <property type="component" value="Chromosome"/>
</dbReference>
<dbReference type="HOGENOM" id="CLU_157929_0_0_5"/>
<dbReference type="STRING" id="375451.RD1_2776"/>
<sequence>MARTSAHVMSIKKRTRPMQDILSMLHALRRPALLMRAARIGAEDYRRATHLPRLLGYGVLPRHGSALMKLMEIESELNAQRVSGNSSYSLVKHVDVLIAMVSEARVLRAAQTACST</sequence>
<keyword evidence="2" id="KW-1185">Reference proteome</keyword>
<evidence type="ECO:0000313" key="2">
    <source>
        <dbReference type="Proteomes" id="UP000007029"/>
    </source>
</evidence>
<name>Q165N6_ROSDO</name>
<dbReference type="KEGG" id="rde:RD1_2776"/>
<gene>
    <name evidence="1" type="ordered locus">RD1_2776</name>
</gene>
<accession>Q165N6</accession>
<dbReference type="EMBL" id="CP000362">
    <property type="protein sequence ID" value="ABG32307.1"/>
    <property type="molecule type" value="Genomic_DNA"/>
</dbReference>
<reference evidence="1 2" key="1">
    <citation type="journal article" date="2007" name="J. Bacteriol.">
        <title>The complete genome sequence of Roseobacter denitrificans reveals a mixotrophic rather than photosynthetic metabolism.</title>
        <authorList>
            <person name="Swingley W.D."/>
            <person name="Sadekar S."/>
            <person name="Mastrian S.D."/>
            <person name="Matthies H.J."/>
            <person name="Hao J."/>
            <person name="Ramos H."/>
            <person name="Acharya C.R."/>
            <person name="Conrad A.L."/>
            <person name="Taylor H.L."/>
            <person name="Dejesa L.C."/>
            <person name="Shah M.K."/>
            <person name="O'huallachain M.E."/>
            <person name="Lince M.T."/>
            <person name="Blankenship R.E."/>
            <person name="Beatty J.T."/>
            <person name="Touchman J.W."/>
        </authorList>
    </citation>
    <scope>NUCLEOTIDE SEQUENCE [LARGE SCALE GENOMIC DNA]</scope>
    <source>
        <strain evidence="2">ATCC 33942 / OCh 114</strain>
    </source>
</reference>
<dbReference type="eggNOG" id="ENOG5032YYG">
    <property type="taxonomic scope" value="Bacteria"/>
</dbReference>
<organism evidence="1 2">
    <name type="scientific">Roseobacter denitrificans (strain ATCC 33942 / OCh 114)</name>
    <name type="common">Erythrobacter sp. (strain OCh 114)</name>
    <name type="synonym">Roseobacter denitrificans</name>
    <dbReference type="NCBI Taxonomy" id="375451"/>
    <lineage>
        <taxon>Bacteria</taxon>
        <taxon>Pseudomonadati</taxon>
        <taxon>Pseudomonadota</taxon>
        <taxon>Alphaproteobacteria</taxon>
        <taxon>Rhodobacterales</taxon>
        <taxon>Roseobacteraceae</taxon>
        <taxon>Roseobacter</taxon>
    </lineage>
</organism>
<proteinExistence type="predicted"/>
<dbReference type="AlphaFoldDB" id="Q165N6"/>
<dbReference type="Pfam" id="PF20083">
    <property type="entry name" value="DUF6477"/>
    <property type="match status" value="1"/>
</dbReference>
<protein>
    <submittedName>
        <fullName evidence="1">Uncharacterized protein</fullName>
    </submittedName>
</protein>